<dbReference type="PROSITE" id="PS50262">
    <property type="entry name" value="G_PROTEIN_RECEP_F1_2"/>
    <property type="match status" value="1"/>
</dbReference>
<dbReference type="InterPro" id="IPR017452">
    <property type="entry name" value="GPCR_Rhodpsn_7TM"/>
</dbReference>
<feature type="transmembrane region" description="Helical" evidence="13">
    <location>
        <begin position="87"/>
        <end position="112"/>
    </location>
</feature>
<accession>A0A9J7LWV9</accession>
<organism evidence="15 16">
    <name type="scientific">Branchiostoma floridae</name>
    <name type="common">Florida lancelet</name>
    <name type="synonym">Amphioxus</name>
    <dbReference type="NCBI Taxonomy" id="7739"/>
    <lineage>
        <taxon>Eukaryota</taxon>
        <taxon>Metazoa</taxon>
        <taxon>Chordata</taxon>
        <taxon>Cephalochordata</taxon>
        <taxon>Leptocardii</taxon>
        <taxon>Amphioxiformes</taxon>
        <taxon>Branchiostomatidae</taxon>
        <taxon>Branchiostoma</taxon>
    </lineage>
</organism>
<dbReference type="GO" id="GO:0008188">
    <property type="term" value="F:neuropeptide receptor activity"/>
    <property type="evidence" value="ECO:0000318"/>
    <property type="project" value="GO_Central"/>
</dbReference>
<dbReference type="PANTHER" id="PTHR45695:SF23">
    <property type="entry name" value="GALANIN-LIKE G-PROTEIN COUPLED RECEPTOR NPR-9"/>
    <property type="match status" value="1"/>
</dbReference>
<evidence type="ECO:0000313" key="15">
    <source>
        <dbReference type="Proteomes" id="UP000001554"/>
    </source>
</evidence>
<reference evidence="16" key="2">
    <citation type="submission" date="2025-08" db="UniProtKB">
        <authorList>
            <consortium name="RefSeq"/>
        </authorList>
    </citation>
    <scope>IDENTIFICATION</scope>
    <source>
        <strain evidence="16">S238N-H82</strain>
        <tissue evidence="16">Testes</tissue>
    </source>
</reference>
<dbReference type="KEGG" id="bfo:118424966"/>
<evidence type="ECO:0000256" key="6">
    <source>
        <dbReference type="ARBA" id="ARBA00023136"/>
    </source>
</evidence>
<feature type="transmembrane region" description="Helical" evidence="13">
    <location>
        <begin position="313"/>
        <end position="333"/>
    </location>
</feature>
<keyword evidence="8 11" id="KW-0675">Receptor</keyword>
<dbReference type="InterPro" id="IPR000405">
    <property type="entry name" value="Galanin_rcpt"/>
</dbReference>
<evidence type="ECO:0000256" key="7">
    <source>
        <dbReference type="ARBA" id="ARBA00023157"/>
    </source>
</evidence>
<gene>
    <name evidence="16" type="primary">LOC118424966</name>
</gene>
<dbReference type="PRINTS" id="PR00237">
    <property type="entry name" value="GPCRRHODOPSN"/>
</dbReference>
<evidence type="ECO:0000256" key="2">
    <source>
        <dbReference type="ARBA" id="ARBA00022475"/>
    </source>
</evidence>
<dbReference type="InterPro" id="IPR000276">
    <property type="entry name" value="GPCR_Rhodpsn"/>
</dbReference>
<keyword evidence="7" id="KW-1015">Disulfide bond</keyword>
<keyword evidence="9" id="KW-0325">Glycoprotein</keyword>
<keyword evidence="5 11" id="KW-0297">G-protein coupled receptor</keyword>
<dbReference type="RefSeq" id="XP_035689669.1">
    <property type="nucleotide sequence ID" value="XM_035833776.1"/>
</dbReference>
<sequence>MELEDADILPPDLDLWSDGFLDTSWNNRTGNFTTEYEVAPVDAYLGPEAWVVPALFAIIGAVGVSVNTLVIYIITKYNEMKTPTNHYIVNLAVADLSFLVFCSPFTAYMFATTSWTLGRSMCKFVFYFMQVTVEASCFSMTSLSVDRYFAIVHPITSINYRTPRSALVISTAIWTVALLVSSPLAVNFDLTYVEWHTKNTYCMERWDSLYGQMAYWISIMVLTYVLPLAVASWSCMRVIQQLWGSNAVYPGIEQLPFQFRQKALRKKRKVCLMIVAMALMFAICWLPNHLIVLWQVLDPKGFPRNFAMHSFKIFAVTLTYLQSALNPILYVFLGEAFRKNLKKEFPCFFRSAIFGVTIWALLFFLRSSRVGSNREAGTGVPPSASRPLELGAPASVAGRSGHQRAAVPANHNKIDLDLTPMSVSSAASSSKERPLVMPSTSNSILLRRSSCKPNRNHKMARIQPAIMTSKV</sequence>
<dbReference type="OrthoDB" id="6076970at2759"/>
<keyword evidence="6 13" id="KW-0472">Membrane</keyword>
<dbReference type="Gene3D" id="1.20.1070.10">
    <property type="entry name" value="Rhodopsin 7-helix transmembrane proteins"/>
    <property type="match status" value="1"/>
</dbReference>
<proteinExistence type="inferred from homology"/>
<feature type="domain" description="G-protein coupled receptors family 1 profile" evidence="14">
    <location>
        <begin position="66"/>
        <end position="330"/>
    </location>
</feature>
<evidence type="ECO:0000256" key="4">
    <source>
        <dbReference type="ARBA" id="ARBA00022989"/>
    </source>
</evidence>
<dbReference type="Proteomes" id="UP000001554">
    <property type="component" value="Chromosome 10"/>
</dbReference>
<keyword evidence="2" id="KW-1003">Cell membrane</keyword>
<keyword evidence="4 13" id="KW-1133">Transmembrane helix</keyword>
<keyword evidence="3 11" id="KW-0812">Transmembrane</keyword>
<feature type="transmembrane region" description="Helical" evidence="13">
    <location>
        <begin position="345"/>
        <end position="365"/>
    </location>
</feature>
<protein>
    <submittedName>
        <fullName evidence="16">G-protein coupled receptor 54-like</fullName>
    </submittedName>
</protein>
<dbReference type="SUPFAM" id="SSF81321">
    <property type="entry name" value="Family A G protein-coupled receptor-like"/>
    <property type="match status" value="1"/>
</dbReference>
<dbReference type="PRINTS" id="PR00663">
    <property type="entry name" value="GALANINR"/>
</dbReference>
<evidence type="ECO:0000259" key="14">
    <source>
        <dbReference type="PROSITE" id="PS50262"/>
    </source>
</evidence>
<reference evidence="15" key="1">
    <citation type="journal article" date="2020" name="Nat. Ecol. Evol.">
        <title>Deeply conserved synteny resolves early events in vertebrate evolution.</title>
        <authorList>
            <person name="Simakov O."/>
            <person name="Marletaz F."/>
            <person name="Yue J.X."/>
            <person name="O'Connell B."/>
            <person name="Jenkins J."/>
            <person name="Brandt A."/>
            <person name="Calef R."/>
            <person name="Tung C.H."/>
            <person name="Huang T.K."/>
            <person name="Schmutz J."/>
            <person name="Satoh N."/>
            <person name="Yu J.K."/>
            <person name="Putnam N.H."/>
            <person name="Green R.E."/>
            <person name="Rokhsar D.S."/>
        </authorList>
    </citation>
    <scope>NUCLEOTIDE SEQUENCE [LARGE SCALE GENOMIC DNA]</scope>
    <source>
        <strain evidence="15">S238N-H82</strain>
    </source>
</reference>
<keyword evidence="15" id="KW-1185">Reference proteome</keyword>
<dbReference type="GeneID" id="118424966"/>
<dbReference type="GO" id="GO:0005886">
    <property type="term" value="C:plasma membrane"/>
    <property type="evidence" value="ECO:0000318"/>
    <property type="project" value="GO_Central"/>
</dbReference>
<evidence type="ECO:0000256" key="3">
    <source>
        <dbReference type="ARBA" id="ARBA00022692"/>
    </source>
</evidence>
<comment type="subcellular location">
    <subcellularLocation>
        <location evidence="1">Cell membrane</location>
        <topology evidence="1">Multi-pass membrane protein</topology>
    </subcellularLocation>
</comment>
<feature type="region of interest" description="Disordered" evidence="12">
    <location>
        <begin position="372"/>
        <end position="393"/>
    </location>
</feature>
<dbReference type="PROSITE" id="PS00237">
    <property type="entry name" value="G_PROTEIN_RECEP_F1_1"/>
    <property type="match status" value="1"/>
</dbReference>
<evidence type="ECO:0000256" key="1">
    <source>
        <dbReference type="ARBA" id="ARBA00004651"/>
    </source>
</evidence>
<dbReference type="GO" id="GO:0046887">
    <property type="term" value="P:positive regulation of hormone secretion"/>
    <property type="evidence" value="ECO:0000318"/>
    <property type="project" value="GO_Central"/>
</dbReference>
<keyword evidence="10 11" id="KW-0807">Transducer</keyword>
<feature type="transmembrane region" description="Helical" evidence="13">
    <location>
        <begin position="213"/>
        <end position="233"/>
    </location>
</feature>
<evidence type="ECO:0000256" key="10">
    <source>
        <dbReference type="ARBA" id="ARBA00023224"/>
    </source>
</evidence>
<evidence type="ECO:0000256" key="12">
    <source>
        <dbReference type="SAM" id="MobiDB-lite"/>
    </source>
</evidence>
<evidence type="ECO:0000256" key="13">
    <source>
        <dbReference type="SAM" id="Phobius"/>
    </source>
</evidence>
<feature type="transmembrane region" description="Helical" evidence="13">
    <location>
        <begin position="166"/>
        <end position="186"/>
    </location>
</feature>
<name>A0A9J7LWV9_BRAFL</name>
<evidence type="ECO:0000313" key="16">
    <source>
        <dbReference type="RefSeq" id="XP_035689669.1"/>
    </source>
</evidence>
<dbReference type="Pfam" id="PF00001">
    <property type="entry name" value="7tm_1"/>
    <property type="match status" value="1"/>
</dbReference>
<evidence type="ECO:0000256" key="9">
    <source>
        <dbReference type="ARBA" id="ARBA00023180"/>
    </source>
</evidence>
<dbReference type="GO" id="GO:0007218">
    <property type="term" value="P:neuropeptide signaling pathway"/>
    <property type="evidence" value="ECO:0000318"/>
    <property type="project" value="GO_Central"/>
</dbReference>
<evidence type="ECO:0000256" key="8">
    <source>
        <dbReference type="ARBA" id="ARBA00023170"/>
    </source>
</evidence>
<dbReference type="OMA" id="NTYCMER"/>
<feature type="transmembrane region" description="Helical" evidence="13">
    <location>
        <begin position="270"/>
        <end position="293"/>
    </location>
</feature>
<feature type="transmembrane region" description="Helical" evidence="13">
    <location>
        <begin position="124"/>
        <end position="145"/>
    </location>
</feature>
<comment type="similarity">
    <text evidence="11">Belongs to the G-protein coupled receptor 1 family.</text>
</comment>
<evidence type="ECO:0000256" key="5">
    <source>
        <dbReference type="ARBA" id="ARBA00023040"/>
    </source>
</evidence>
<dbReference type="PANTHER" id="PTHR45695">
    <property type="entry name" value="LEUCOKININ RECEPTOR-RELATED"/>
    <property type="match status" value="1"/>
</dbReference>
<evidence type="ECO:0000256" key="11">
    <source>
        <dbReference type="RuleBase" id="RU000688"/>
    </source>
</evidence>
<dbReference type="AlphaFoldDB" id="A0A9J7LWV9"/>
<feature type="transmembrane region" description="Helical" evidence="13">
    <location>
        <begin position="50"/>
        <end position="75"/>
    </location>
</feature>